<accession>A0A8H6VW97</accession>
<gene>
    <name evidence="1" type="ORF">HMN09_01104000</name>
</gene>
<organism evidence="1 2">
    <name type="scientific">Mycena chlorophos</name>
    <name type="common">Agaric fungus</name>
    <name type="synonym">Agaricus chlorophos</name>
    <dbReference type="NCBI Taxonomy" id="658473"/>
    <lineage>
        <taxon>Eukaryota</taxon>
        <taxon>Fungi</taxon>
        <taxon>Dikarya</taxon>
        <taxon>Basidiomycota</taxon>
        <taxon>Agaricomycotina</taxon>
        <taxon>Agaricomycetes</taxon>
        <taxon>Agaricomycetidae</taxon>
        <taxon>Agaricales</taxon>
        <taxon>Marasmiineae</taxon>
        <taxon>Mycenaceae</taxon>
        <taxon>Mycena</taxon>
    </lineage>
</organism>
<dbReference type="Proteomes" id="UP000613580">
    <property type="component" value="Unassembled WGS sequence"/>
</dbReference>
<reference evidence="1" key="1">
    <citation type="submission" date="2020-05" db="EMBL/GenBank/DDBJ databases">
        <title>Mycena genomes resolve the evolution of fungal bioluminescence.</title>
        <authorList>
            <person name="Tsai I.J."/>
        </authorList>
    </citation>
    <scope>NUCLEOTIDE SEQUENCE</scope>
    <source>
        <strain evidence="1">110903Hualien_Pintung</strain>
    </source>
</reference>
<evidence type="ECO:0000313" key="2">
    <source>
        <dbReference type="Proteomes" id="UP000613580"/>
    </source>
</evidence>
<proteinExistence type="predicted"/>
<evidence type="ECO:0000313" key="1">
    <source>
        <dbReference type="EMBL" id="KAF7296339.1"/>
    </source>
</evidence>
<sequence>MSATWSALDILPIELWNLILSLPESFVETIGIQRTSTSKSTGGDATRLAVAEPINWLGPELTPFVDHATIHKPATPFAFNLAADMDGDWTVSNDFISDAESPYAPGSSSSLVESVPPFPLPISLSDEELLAAFAAAAPPESWDTHTENGFASEFYSAPSDAPMNSESTYSGFYPETGDNSVLLEADIGRTSGLGLSFDGEPEDTQDASVDIDLDAIMGFGADMFPSVDDPTGTGFLQSFTDFASSTAAGHPVDSWGY</sequence>
<protein>
    <submittedName>
        <fullName evidence="1">HMG box domain-containing protein</fullName>
    </submittedName>
</protein>
<name>A0A8H6VW97_MYCCL</name>
<dbReference type="AlphaFoldDB" id="A0A8H6VW97"/>
<dbReference type="EMBL" id="JACAZE010000017">
    <property type="protein sequence ID" value="KAF7296339.1"/>
    <property type="molecule type" value="Genomic_DNA"/>
</dbReference>
<keyword evidence="2" id="KW-1185">Reference proteome</keyword>
<comment type="caution">
    <text evidence="1">The sequence shown here is derived from an EMBL/GenBank/DDBJ whole genome shotgun (WGS) entry which is preliminary data.</text>
</comment>